<dbReference type="InterPro" id="IPR020845">
    <property type="entry name" value="AMP-binding_CS"/>
</dbReference>
<keyword evidence="2" id="KW-0597">Phosphoprotein</keyword>
<evidence type="ECO:0000259" key="4">
    <source>
        <dbReference type="PROSITE" id="PS50075"/>
    </source>
</evidence>
<dbReference type="EMBL" id="AE017282">
    <property type="protein sequence ID" value="AAU91888.1"/>
    <property type="molecule type" value="Genomic_DNA"/>
</dbReference>
<dbReference type="InterPro" id="IPR042099">
    <property type="entry name" value="ANL_N_sf"/>
</dbReference>
<dbReference type="Gene3D" id="3.30.300.30">
    <property type="match status" value="1"/>
</dbReference>
<dbReference type="PANTHER" id="PTHR45527">
    <property type="entry name" value="NONRIBOSOMAL PEPTIDE SYNTHETASE"/>
    <property type="match status" value="1"/>
</dbReference>
<feature type="transmembrane region" description="Helical" evidence="3">
    <location>
        <begin position="1003"/>
        <end position="1028"/>
    </location>
</feature>
<dbReference type="PROSITE" id="PS50075">
    <property type="entry name" value="CARRIER"/>
    <property type="match status" value="1"/>
</dbReference>
<dbReference type="Gene3D" id="1.10.1200.10">
    <property type="entry name" value="ACP-like"/>
    <property type="match status" value="1"/>
</dbReference>
<gene>
    <name evidence="5" type="ordered locus">MCA2107</name>
</gene>
<dbReference type="GO" id="GO:0005737">
    <property type="term" value="C:cytoplasm"/>
    <property type="evidence" value="ECO:0007669"/>
    <property type="project" value="TreeGrafter"/>
</dbReference>
<evidence type="ECO:0000256" key="3">
    <source>
        <dbReference type="SAM" id="Phobius"/>
    </source>
</evidence>
<keyword evidence="3" id="KW-1133">Transmembrane helix</keyword>
<feature type="transmembrane region" description="Helical" evidence="3">
    <location>
        <begin position="802"/>
        <end position="822"/>
    </location>
</feature>
<protein>
    <submittedName>
        <fullName evidence="5">Putative nonribosomal peptide synthetase</fullName>
    </submittedName>
</protein>
<evidence type="ECO:0000256" key="2">
    <source>
        <dbReference type="ARBA" id="ARBA00022553"/>
    </source>
</evidence>
<dbReference type="eggNOG" id="COG1020">
    <property type="taxonomic scope" value="Bacteria"/>
</dbReference>
<dbReference type="SUPFAM" id="SSF47336">
    <property type="entry name" value="ACP-like"/>
    <property type="match status" value="1"/>
</dbReference>
<dbReference type="STRING" id="243233.MCA2107"/>
<feature type="transmembrane region" description="Helical" evidence="3">
    <location>
        <begin position="703"/>
        <end position="732"/>
    </location>
</feature>
<dbReference type="NCBIfam" id="TIGR02353">
    <property type="entry name" value="NRPS_term_dom"/>
    <property type="match status" value="1"/>
</dbReference>
<dbReference type="eggNOG" id="COG0110">
    <property type="taxonomic scope" value="Bacteria"/>
</dbReference>
<evidence type="ECO:0000256" key="1">
    <source>
        <dbReference type="ARBA" id="ARBA00022450"/>
    </source>
</evidence>
<dbReference type="FunFam" id="1.10.1200.10:FF:000016">
    <property type="entry name" value="Non-ribosomal peptide synthase"/>
    <property type="match status" value="1"/>
</dbReference>
<keyword evidence="1" id="KW-0596">Phosphopantetheine</keyword>
<evidence type="ECO:0000313" key="6">
    <source>
        <dbReference type="Proteomes" id="UP000006821"/>
    </source>
</evidence>
<accession>Q606B4</accession>
<proteinExistence type="predicted"/>
<dbReference type="HOGENOM" id="CLU_002751_0_0_6"/>
<dbReference type="SUPFAM" id="SSF51161">
    <property type="entry name" value="Trimeric LpxA-like enzymes"/>
    <property type="match status" value="3"/>
</dbReference>
<dbReference type="CDD" id="cd05930">
    <property type="entry name" value="A_NRPS"/>
    <property type="match status" value="1"/>
</dbReference>
<dbReference type="Proteomes" id="UP000006821">
    <property type="component" value="Chromosome"/>
</dbReference>
<dbReference type="Pfam" id="PF13193">
    <property type="entry name" value="AMP-binding_C"/>
    <property type="match status" value="1"/>
</dbReference>
<sequence length="1456" mass="161401">MPRPGKFTRNTLLLYRQHEPALPTRWHAQCLRLKKTRPPVAGNFDWDHCMSAIISSLYRVSDRQSSSPKKHRSGPLELEYEHYHELADHTPEHFDSCNRLEDFFYRTTDTDPEQFCAIEDGIIYSYRDIDIRSNKLACYLLTNGIVAGMRIGLMLDPSIDLYVCLLAILKAGAVYVPMDPSFPIDRLTYIANDSETKTIITANSIPQSMEDFPCEIIHIDRIKDIVDSLPESRPKSVTSVDFECYICYTSGSTGAPKGIAITHSNICNFIRAATPIYGFRRTDLVYQGMSIAFDFSVEEIWTSFAVGATLVPRPAGMERFGEGLCDFLNQMGITVLCCVPTLLATLNRDIPSLRLLMVGGEACSRALVQRWSKPGRRILNTYGPTETTVTATWTELMPDKPVTIGKALPTYSVYLLDDRLMPVNGSETGEICIGGPGVAKGYVNRPELTAERFLPDPFRPAGEHSRLYRTGDLGRYTENGEIEFLGRCDTQVKIRGYRIELSEIEEVIRGETGVKDVVVTTLDGNTEAPDLVAYVILAGSASPAKADAERLHRVCRDRLPSYMVPAWIEFLSDFPVLTSGKVDRKSLPPPKSSRIGTGGNIVSPATSNEARLVELWKSILGVDEISVEADFFTDLGGHSLLAAYAIAELRRDPDYQALSMGDIYNFPTIRLLARHCETLQRDTCKRRIPDTTDHYRKASNLQVYICGLLQCTFIAIYLTLFLAPAAFLLYAIDWGRIPDWTSSAFWSDISGAISHFRIGSLNLYPNSTDSTHLDLLRIISRSVSRITTWFTSWTAEDGLSPAFIFLLPSLMLVNSLLLPILAKKLIVGKLTPGRYPLWGSTFLRWWIERKTTLIAPTYLLAGTPFLNTFMRALGATIGKNVHLISSNLNNPGLVVIGEGTTVGYDTEVQPFRIADGWLHLSPITIGRDVGIGPRCLLMGGCVLEDASRLGALTLVPAGQRIEAGQYWQGSPAHPVSDPPLSDIKLRELGNAPDKWTRAHLCGFLGGILMVYHAPFHAALAGMLLASAALNHWGFIGGLATVVPAGLIFVLMLCGFIAFIKRICLPHLEPGIHPLRSMQGVCNWLSDKLMETSLLYTNSLYSTLYTAPWLRMLGAKVGARAEISTVSDIDPDLLTLGDECFVADMASIGPTTHLRGWFEIGPTTIGKRSFVGNAALVPANSRMEDNSLLGVQSTTAAGEIPPNTSWLGSPALYLPNREVVQAGEAQTYRPPLLAYAVRLVIEFFRVTLPEGLSLFSASLVFSLLRQIPDSVPLWQKLTVYPMAIFGTGIGLVVLVAIIKWTLVGSYRPRKEPNWALFVRRTELVTALYENVSVSLVLDWLTGTPWLAPFLRIHGVKIGKRVYCDSTFITEFDLLEIGDDCAIGKDTSLQTHLFEDRVMKMSKVKIESQSQIGSRCIVLYDAIVSKGSYIENLSMVMKAEFIPARSRWIGIPAYPYRS</sequence>
<dbReference type="InterPro" id="IPR025110">
    <property type="entry name" value="AMP-bd_C"/>
</dbReference>
<dbReference type="GO" id="GO:0072330">
    <property type="term" value="P:monocarboxylic acid biosynthetic process"/>
    <property type="evidence" value="ECO:0007669"/>
    <property type="project" value="UniProtKB-ARBA"/>
</dbReference>
<feature type="transmembrane region" description="Helical" evidence="3">
    <location>
        <begin position="1247"/>
        <end position="1266"/>
    </location>
</feature>
<dbReference type="GO" id="GO:0031177">
    <property type="term" value="F:phosphopantetheine binding"/>
    <property type="evidence" value="ECO:0007669"/>
    <property type="project" value="TreeGrafter"/>
</dbReference>
<dbReference type="FunFam" id="2.160.10.10:FF:000073">
    <property type="entry name" value="Putative nonribosomal peptide synthetase"/>
    <property type="match status" value="1"/>
</dbReference>
<dbReference type="KEGG" id="mca:MCA2107"/>
<dbReference type="InterPro" id="IPR000873">
    <property type="entry name" value="AMP-dep_synth/lig_dom"/>
</dbReference>
<dbReference type="Pfam" id="PF00550">
    <property type="entry name" value="PP-binding"/>
    <property type="match status" value="1"/>
</dbReference>
<keyword evidence="3" id="KW-0472">Membrane</keyword>
<dbReference type="InterPro" id="IPR036736">
    <property type="entry name" value="ACP-like_sf"/>
</dbReference>
<feature type="transmembrane region" description="Helical" evidence="3">
    <location>
        <begin position="1278"/>
        <end position="1301"/>
    </location>
</feature>
<dbReference type="InterPro" id="IPR010071">
    <property type="entry name" value="AA_adenyl_dom"/>
</dbReference>
<keyword evidence="3" id="KW-0812">Transmembrane</keyword>
<dbReference type="SUPFAM" id="SSF56801">
    <property type="entry name" value="Acetyl-CoA synthetase-like"/>
    <property type="match status" value="1"/>
</dbReference>
<dbReference type="FunFam" id="3.40.50.12780:FF:000012">
    <property type="entry name" value="Non-ribosomal peptide synthetase"/>
    <property type="match status" value="1"/>
</dbReference>
<feature type="domain" description="Carrier" evidence="4">
    <location>
        <begin position="603"/>
        <end position="680"/>
    </location>
</feature>
<reference evidence="5 6" key="1">
    <citation type="journal article" date="2004" name="PLoS Biol.">
        <title>Genomic insights into methanotrophy: the complete genome sequence of Methylococcus capsulatus (Bath).</title>
        <authorList>
            <person name="Ward N.L."/>
            <person name="Larsen O."/>
            <person name="Sakwa J."/>
            <person name="Bruseth L."/>
            <person name="Khouri H.M."/>
            <person name="Durkin A.S."/>
            <person name="Dimitrov G."/>
            <person name="Jiang L."/>
            <person name="Scanlan D."/>
            <person name="Kang K.H."/>
            <person name="Lewis M.R."/>
            <person name="Nelson K.E."/>
            <person name="Methe B.A."/>
            <person name="Wu M."/>
            <person name="Heidelberg J.F."/>
            <person name="Paulsen I.T."/>
            <person name="Fouts D.E."/>
            <person name="Ravel J."/>
            <person name="Tettelin H."/>
            <person name="Ren Q."/>
            <person name="Read T.D."/>
            <person name="DeBoy R.T."/>
            <person name="Seshadri R."/>
            <person name="Salzberg S.L."/>
            <person name="Jensen H.B."/>
            <person name="Birkeland N.K."/>
            <person name="Nelson W.C."/>
            <person name="Dodson R.J."/>
            <person name="Grindhaug S.H."/>
            <person name="Holt I.E."/>
            <person name="Eidhammer I."/>
            <person name="Jonasen I."/>
            <person name="Vanaken S."/>
            <person name="Utterback T.R."/>
            <person name="Feldblyum T.V."/>
            <person name="Fraser C.M."/>
            <person name="Lillehaug J.R."/>
            <person name="Eisen J.A."/>
        </authorList>
    </citation>
    <scope>NUCLEOTIDE SEQUENCE [LARGE SCALE GENOMIC DNA]</scope>
    <source>
        <strain evidence="6">ATCC 33009 / NCIMB 11132 / Bath</strain>
    </source>
</reference>
<dbReference type="Gene3D" id="3.40.50.12780">
    <property type="entry name" value="N-terminal domain of ligase-like"/>
    <property type="match status" value="1"/>
</dbReference>
<evidence type="ECO:0000313" key="5">
    <source>
        <dbReference type="EMBL" id="AAU91888.1"/>
    </source>
</evidence>
<dbReference type="InterPro" id="IPR012728">
    <property type="entry name" value="Pls/PosA_C"/>
</dbReference>
<dbReference type="Pfam" id="PF00501">
    <property type="entry name" value="AMP-binding"/>
    <property type="match status" value="1"/>
</dbReference>
<dbReference type="InterPro" id="IPR045851">
    <property type="entry name" value="AMP-bd_C_sf"/>
</dbReference>
<dbReference type="PROSITE" id="PS00455">
    <property type="entry name" value="AMP_BINDING"/>
    <property type="match status" value="1"/>
</dbReference>
<name>Q606B4_METCA</name>
<dbReference type="GO" id="GO:0044550">
    <property type="term" value="P:secondary metabolite biosynthetic process"/>
    <property type="evidence" value="ECO:0007669"/>
    <property type="project" value="TreeGrafter"/>
</dbReference>
<dbReference type="InterPro" id="IPR011004">
    <property type="entry name" value="Trimer_LpxA-like_sf"/>
</dbReference>
<dbReference type="PANTHER" id="PTHR45527:SF1">
    <property type="entry name" value="FATTY ACID SYNTHASE"/>
    <property type="match status" value="1"/>
</dbReference>
<dbReference type="FunFam" id="2.160.10.10:FF:000075">
    <property type="entry name" value="Putative nonribosomal peptide synthetase"/>
    <property type="match status" value="2"/>
</dbReference>
<dbReference type="GO" id="GO:0043041">
    <property type="term" value="P:amino acid activation for nonribosomal peptide biosynthetic process"/>
    <property type="evidence" value="ECO:0007669"/>
    <property type="project" value="TreeGrafter"/>
</dbReference>
<dbReference type="Gene3D" id="2.160.10.10">
    <property type="entry name" value="Hexapeptide repeat proteins"/>
    <property type="match status" value="3"/>
</dbReference>
<dbReference type="NCBIfam" id="TIGR01733">
    <property type="entry name" value="AA-adenyl-dom"/>
    <property type="match status" value="1"/>
</dbReference>
<dbReference type="InterPro" id="IPR009081">
    <property type="entry name" value="PP-bd_ACP"/>
</dbReference>
<feature type="transmembrane region" description="Helical" evidence="3">
    <location>
        <begin position="1034"/>
        <end position="1059"/>
    </location>
</feature>
<organism evidence="5 6">
    <name type="scientific">Methylococcus capsulatus (strain ATCC 33009 / NCIMB 11132 / Bath)</name>
    <dbReference type="NCBI Taxonomy" id="243233"/>
    <lineage>
        <taxon>Bacteria</taxon>
        <taxon>Pseudomonadati</taxon>
        <taxon>Pseudomonadota</taxon>
        <taxon>Gammaproteobacteria</taxon>
        <taxon>Methylococcales</taxon>
        <taxon>Methylococcaceae</taxon>
        <taxon>Methylococcus</taxon>
    </lineage>
</organism>